<protein>
    <submittedName>
        <fullName evidence="3">Energy transducer TonB</fullName>
    </submittedName>
</protein>
<evidence type="ECO:0000313" key="4">
    <source>
        <dbReference type="Proteomes" id="UP001270053"/>
    </source>
</evidence>
<dbReference type="SUPFAM" id="SSF74653">
    <property type="entry name" value="TolA/TonB C-terminal domain"/>
    <property type="match status" value="1"/>
</dbReference>
<dbReference type="Gene3D" id="3.30.1150.10">
    <property type="match status" value="1"/>
</dbReference>
<dbReference type="InterPro" id="IPR037682">
    <property type="entry name" value="TonB_C"/>
</dbReference>
<dbReference type="GO" id="GO:0055085">
    <property type="term" value="P:transmembrane transport"/>
    <property type="evidence" value="ECO:0007669"/>
    <property type="project" value="InterPro"/>
</dbReference>
<evidence type="ECO:0000313" key="2">
    <source>
        <dbReference type="EMBL" id="MDX6183257.1"/>
    </source>
</evidence>
<dbReference type="AlphaFoldDB" id="A0AAJ2SHF4"/>
<organism evidence="3 4">
    <name type="scientific">Flavobacterium flavipigmentatum</name>
    <dbReference type="NCBI Taxonomy" id="2893884"/>
    <lineage>
        <taxon>Bacteria</taxon>
        <taxon>Pseudomonadati</taxon>
        <taxon>Bacteroidota</taxon>
        <taxon>Flavobacteriia</taxon>
        <taxon>Flavobacteriales</taxon>
        <taxon>Flavobacteriaceae</taxon>
        <taxon>Flavobacterium</taxon>
    </lineage>
</organism>
<dbReference type="RefSeq" id="WP_229974759.1">
    <property type="nucleotide sequence ID" value="NZ_CP087133.1"/>
</dbReference>
<reference evidence="3 5" key="1">
    <citation type="submission" date="2023-11" db="EMBL/GenBank/DDBJ databases">
        <title>Unpublished Manusciprt.</title>
        <authorList>
            <person name="Saticioglu I.B."/>
            <person name="Ay H."/>
            <person name="Ajmi N."/>
            <person name="Altun S."/>
            <person name="Duman M."/>
        </authorList>
    </citation>
    <scope>NUCLEOTIDE SEQUENCE</scope>
    <source>
        <strain evidence="2 5">Fl-33</strain>
        <strain evidence="3">Fl-77</strain>
    </source>
</reference>
<evidence type="ECO:0000313" key="5">
    <source>
        <dbReference type="Proteomes" id="UP001278738"/>
    </source>
</evidence>
<name>A0AAJ2SHF4_9FLAO</name>
<accession>A0AAJ2SHF4</accession>
<keyword evidence="5" id="KW-1185">Reference proteome</keyword>
<proteinExistence type="predicted"/>
<dbReference type="Pfam" id="PF03544">
    <property type="entry name" value="TonB_C"/>
    <property type="match status" value="1"/>
</dbReference>
<dbReference type="Proteomes" id="UP001278738">
    <property type="component" value="Unassembled WGS sequence"/>
</dbReference>
<gene>
    <name evidence="2" type="ORF">SGQ18_13905</name>
    <name evidence="3" type="ORF">SGQ44_12280</name>
</gene>
<sequence length="145" mass="16479">MKKFLILVLIGFTQSVFSQKEIRRAHEPTKDINGNIIPPNEIDIYNPLGIDVKPEFPGGTEEFHQFIDINYKKSNKRPTLQGKVFATFIVEINGSLSDIKILRDIGSYSGEELVRVLKLSPRWKPGKLNGKEVRTIYSLVVPVQL</sequence>
<evidence type="ECO:0000313" key="3">
    <source>
        <dbReference type="EMBL" id="MDX6186541.1"/>
    </source>
</evidence>
<comment type="caution">
    <text evidence="3">The sequence shown here is derived from an EMBL/GenBank/DDBJ whole genome shotgun (WGS) entry which is preliminary data.</text>
</comment>
<dbReference type="EMBL" id="JAWXVH010000006">
    <property type="protein sequence ID" value="MDX6186541.1"/>
    <property type="molecule type" value="Genomic_DNA"/>
</dbReference>
<dbReference type="EMBL" id="JAWXVG010000007">
    <property type="protein sequence ID" value="MDX6183257.1"/>
    <property type="molecule type" value="Genomic_DNA"/>
</dbReference>
<feature type="domain" description="TonB C-terminal" evidence="1">
    <location>
        <begin position="71"/>
        <end position="138"/>
    </location>
</feature>
<dbReference type="Proteomes" id="UP001270053">
    <property type="component" value="Unassembled WGS sequence"/>
</dbReference>
<evidence type="ECO:0000259" key="1">
    <source>
        <dbReference type="Pfam" id="PF03544"/>
    </source>
</evidence>